<proteinExistence type="inferred from homology"/>
<dbReference type="Pfam" id="PF00126">
    <property type="entry name" value="HTH_1"/>
    <property type="match status" value="1"/>
</dbReference>
<dbReference type="InterPro" id="IPR005119">
    <property type="entry name" value="LysR_subst-bd"/>
</dbReference>
<dbReference type="PANTHER" id="PTHR30419:SF2">
    <property type="entry name" value="LYSR FAMILY TRANSCRIPTIONAL REGULATOR"/>
    <property type="match status" value="1"/>
</dbReference>
<protein>
    <submittedName>
        <fullName evidence="6">DNA-binding transcriptional LysR family regulator</fullName>
    </submittedName>
</protein>
<comment type="similarity">
    <text evidence="1">Belongs to the LysR transcriptional regulatory family.</text>
</comment>
<dbReference type="CDD" id="cd08421">
    <property type="entry name" value="PBP2_LTTR_like_1"/>
    <property type="match status" value="1"/>
</dbReference>
<evidence type="ECO:0000313" key="6">
    <source>
        <dbReference type="EMBL" id="MBB2931258.1"/>
    </source>
</evidence>
<dbReference type="InterPro" id="IPR036388">
    <property type="entry name" value="WH-like_DNA-bd_sf"/>
</dbReference>
<dbReference type="PANTHER" id="PTHR30419">
    <property type="entry name" value="HTH-TYPE TRANSCRIPTIONAL REGULATOR YBHD"/>
    <property type="match status" value="1"/>
</dbReference>
<sequence>MRFDLTDLRLFIAVAEAGSITHGASRVNLSVGSVSGRIRLMEDAVGVCLFSRERLGVTMTDAGVTLLRHARTLLTSMQKMSDDLDQFANGLRGTVRLLANTHALTEYLPVPVGHFLASHPNVNIEIEERPSNEIISALMDGIADIGIVAATSDNASLQTFPFATDRLCAIVPASRSAFAGQADITLGSLLDSDFIGYTSGSALQSYIADHAQRIHRKIRQRIELGSFEAICRLVENDVGVSIVPQSAARRYKRTMAIRVLSLDEEWALRDMRVCVLDRASMPAYSQQLLAHLVANASPDGVSDVFARAFDKTEG</sequence>
<dbReference type="InterPro" id="IPR000847">
    <property type="entry name" value="LysR_HTH_N"/>
</dbReference>
<dbReference type="PROSITE" id="PS50931">
    <property type="entry name" value="HTH_LYSR"/>
    <property type="match status" value="1"/>
</dbReference>
<keyword evidence="3 6" id="KW-0238">DNA-binding</keyword>
<dbReference type="SUPFAM" id="SSF53850">
    <property type="entry name" value="Periplasmic binding protein-like II"/>
    <property type="match status" value="1"/>
</dbReference>
<evidence type="ECO:0000256" key="4">
    <source>
        <dbReference type="ARBA" id="ARBA00023163"/>
    </source>
</evidence>
<dbReference type="GO" id="GO:0003677">
    <property type="term" value="F:DNA binding"/>
    <property type="evidence" value="ECO:0007669"/>
    <property type="project" value="UniProtKB-KW"/>
</dbReference>
<dbReference type="SUPFAM" id="SSF46785">
    <property type="entry name" value="Winged helix' DNA-binding domain"/>
    <property type="match status" value="1"/>
</dbReference>
<dbReference type="Proteomes" id="UP000533533">
    <property type="component" value="Unassembled WGS sequence"/>
</dbReference>
<dbReference type="Gene3D" id="1.10.10.10">
    <property type="entry name" value="Winged helix-like DNA-binding domain superfamily/Winged helix DNA-binding domain"/>
    <property type="match status" value="1"/>
</dbReference>
<reference evidence="6 7" key="1">
    <citation type="submission" date="2020-08" db="EMBL/GenBank/DDBJ databases">
        <title>Genomic Encyclopedia of Type Strains, Phase IV (KMG-V): Genome sequencing to study the core and pangenomes of soil and plant-associated prokaryotes.</title>
        <authorList>
            <person name="Whitman W."/>
        </authorList>
    </citation>
    <scope>NUCLEOTIDE SEQUENCE [LARGE SCALE GENOMIC DNA]</scope>
    <source>
        <strain evidence="6 7">SRMrh-85</strain>
    </source>
</reference>
<evidence type="ECO:0000313" key="7">
    <source>
        <dbReference type="Proteomes" id="UP000533533"/>
    </source>
</evidence>
<comment type="caution">
    <text evidence="6">The sequence shown here is derived from an EMBL/GenBank/DDBJ whole genome shotgun (WGS) entry which is preliminary data.</text>
</comment>
<accession>A0ABR6FW49</accession>
<dbReference type="Pfam" id="PF03466">
    <property type="entry name" value="LysR_substrate"/>
    <property type="match status" value="1"/>
</dbReference>
<dbReference type="InterPro" id="IPR036390">
    <property type="entry name" value="WH_DNA-bd_sf"/>
</dbReference>
<dbReference type="InterPro" id="IPR050950">
    <property type="entry name" value="HTH-type_LysR_regulators"/>
</dbReference>
<keyword evidence="4" id="KW-0804">Transcription</keyword>
<evidence type="ECO:0000256" key="2">
    <source>
        <dbReference type="ARBA" id="ARBA00023015"/>
    </source>
</evidence>
<keyword evidence="2" id="KW-0805">Transcription regulation</keyword>
<dbReference type="RefSeq" id="WP_110386223.1">
    <property type="nucleotide sequence ID" value="NZ_JACHVZ010000018.1"/>
</dbReference>
<name>A0ABR6FW49_9BURK</name>
<gene>
    <name evidence="6" type="ORF">FHX59_005728</name>
</gene>
<organism evidence="6 7">
    <name type="scientific">Paraburkholderia silvatlantica</name>
    <dbReference type="NCBI Taxonomy" id="321895"/>
    <lineage>
        <taxon>Bacteria</taxon>
        <taxon>Pseudomonadati</taxon>
        <taxon>Pseudomonadota</taxon>
        <taxon>Betaproteobacteria</taxon>
        <taxon>Burkholderiales</taxon>
        <taxon>Burkholderiaceae</taxon>
        <taxon>Paraburkholderia</taxon>
    </lineage>
</organism>
<dbReference type="EMBL" id="JACHVZ010000018">
    <property type="protein sequence ID" value="MBB2931258.1"/>
    <property type="molecule type" value="Genomic_DNA"/>
</dbReference>
<keyword evidence="7" id="KW-1185">Reference proteome</keyword>
<evidence type="ECO:0000256" key="3">
    <source>
        <dbReference type="ARBA" id="ARBA00023125"/>
    </source>
</evidence>
<dbReference type="Gene3D" id="3.40.190.290">
    <property type="match status" value="1"/>
</dbReference>
<evidence type="ECO:0000256" key="1">
    <source>
        <dbReference type="ARBA" id="ARBA00009437"/>
    </source>
</evidence>
<evidence type="ECO:0000259" key="5">
    <source>
        <dbReference type="PROSITE" id="PS50931"/>
    </source>
</evidence>
<feature type="domain" description="HTH lysR-type" evidence="5">
    <location>
        <begin position="3"/>
        <end position="60"/>
    </location>
</feature>